<dbReference type="EMBL" id="CP012333">
    <property type="protein sequence ID" value="AKV04201.1"/>
    <property type="molecule type" value="Genomic_DNA"/>
</dbReference>
<gene>
    <name evidence="1" type="ORF">AKJ09_10864</name>
</gene>
<dbReference type="OrthoDB" id="5507757at2"/>
<dbReference type="RefSeq" id="WP_146654847.1">
    <property type="nucleotide sequence ID" value="NZ_CP012333.1"/>
</dbReference>
<evidence type="ECO:0000313" key="2">
    <source>
        <dbReference type="Proteomes" id="UP000064967"/>
    </source>
</evidence>
<proteinExistence type="predicted"/>
<dbReference type="KEGG" id="llu:AKJ09_10864"/>
<evidence type="ECO:0000313" key="1">
    <source>
        <dbReference type="EMBL" id="AKV04201.1"/>
    </source>
</evidence>
<accession>A0A0K1QEK9</accession>
<keyword evidence="2" id="KW-1185">Reference proteome</keyword>
<organism evidence="1 2">
    <name type="scientific">Labilithrix luteola</name>
    <dbReference type="NCBI Taxonomy" id="1391654"/>
    <lineage>
        <taxon>Bacteria</taxon>
        <taxon>Pseudomonadati</taxon>
        <taxon>Myxococcota</taxon>
        <taxon>Polyangia</taxon>
        <taxon>Polyangiales</taxon>
        <taxon>Labilitrichaceae</taxon>
        <taxon>Labilithrix</taxon>
    </lineage>
</organism>
<protein>
    <submittedName>
        <fullName evidence="1">Uncharacterized protein</fullName>
    </submittedName>
</protein>
<reference evidence="1 2" key="1">
    <citation type="submission" date="2015-08" db="EMBL/GenBank/DDBJ databases">
        <authorList>
            <person name="Babu N.S."/>
            <person name="Beckwith C.J."/>
            <person name="Beseler K.G."/>
            <person name="Brison A."/>
            <person name="Carone J.V."/>
            <person name="Caskin T.P."/>
            <person name="Diamond M."/>
            <person name="Durham M.E."/>
            <person name="Foxe J.M."/>
            <person name="Go M."/>
            <person name="Henderson B.A."/>
            <person name="Jones I.B."/>
            <person name="McGettigan J.A."/>
            <person name="Micheletti S.J."/>
            <person name="Nasrallah M.E."/>
            <person name="Ortiz D."/>
            <person name="Piller C.R."/>
            <person name="Privatt S.R."/>
            <person name="Schneider S.L."/>
            <person name="Sharp S."/>
            <person name="Smith T.C."/>
            <person name="Stanton J.D."/>
            <person name="Ullery H.E."/>
            <person name="Wilson R.J."/>
            <person name="Serrano M.G."/>
            <person name="Buck G."/>
            <person name="Lee V."/>
            <person name="Wang Y."/>
            <person name="Carvalho R."/>
            <person name="Voegtly L."/>
            <person name="Shi R."/>
            <person name="Duckworth R."/>
            <person name="Johnson A."/>
            <person name="Loviza R."/>
            <person name="Walstead R."/>
            <person name="Shah Z."/>
            <person name="Kiflezghi M."/>
            <person name="Wade K."/>
            <person name="Ball S.L."/>
            <person name="Bradley K.W."/>
            <person name="Asai D.J."/>
            <person name="Bowman C.A."/>
            <person name="Russell D.A."/>
            <person name="Pope W.H."/>
            <person name="Jacobs-Sera D."/>
            <person name="Hendrix R.W."/>
            <person name="Hatfull G.F."/>
        </authorList>
    </citation>
    <scope>NUCLEOTIDE SEQUENCE [LARGE SCALE GENOMIC DNA]</scope>
    <source>
        <strain evidence="1 2">DSM 27648</strain>
    </source>
</reference>
<sequence>MPFVETRRKASGVSDFGGGIGDVNLSARYDFLYAGQSRWVPGIAVLAGVTLPTGTSPEAATPPLAADATSTGAYQGNAGFALEQTFGPWLVTAYGIVAKRASRIVQGVDTTLGTQWTALAAVAYTFPGDYAAALSASYTVEGYAELNGEIDRKSPRRVPLVALSGVVPFTDHFRVQGALNVNPPLSELGKNQLATIGLAATAIYAWY</sequence>
<dbReference type="Proteomes" id="UP000064967">
    <property type="component" value="Chromosome"/>
</dbReference>
<name>A0A0K1QEK9_9BACT</name>
<dbReference type="AlphaFoldDB" id="A0A0K1QEK9"/>